<comment type="caution">
    <text evidence="1">The sequence shown here is derived from an EMBL/GenBank/DDBJ whole genome shotgun (WGS) entry which is preliminary data.</text>
</comment>
<organism evidence="1 2">
    <name type="scientific">Pleurodeles waltl</name>
    <name type="common">Iberian ribbed newt</name>
    <dbReference type="NCBI Taxonomy" id="8319"/>
    <lineage>
        <taxon>Eukaryota</taxon>
        <taxon>Metazoa</taxon>
        <taxon>Chordata</taxon>
        <taxon>Craniata</taxon>
        <taxon>Vertebrata</taxon>
        <taxon>Euteleostomi</taxon>
        <taxon>Amphibia</taxon>
        <taxon>Batrachia</taxon>
        <taxon>Caudata</taxon>
        <taxon>Salamandroidea</taxon>
        <taxon>Salamandridae</taxon>
        <taxon>Pleurodelinae</taxon>
        <taxon>Pleurodeles</taxon>
    </lineage>
</organism>
<evidence type="ECO:0000313" key="2">
    <source>
        <dbReference type="Proteomes" id="UP001066276"/>
    </source>
</evidence>
<accession>A0AAV7NG68</accession>
<dbReference type="Proteomes" id="UP001066276">
    <property type="component" value="Chromosome 8"/>
</dbReference>
<proteinExistence type="predicted"/>
<dbReference type="EMBL" id="JANPWB010000012">
    <property type="protein sequence ID" value="KAJ1115056.1"/>
    <property type="molecule type" value="Genomic_DNA"/>
</dbReference>
<keyword evidence="2" id="KW-1185">Reference proteome</keyword>
<name>A0AAV7NG68_PLEWA</name>
<sequence length="84" mass="9487">MKGSHYSLTHSQAIANEFGRFYHTLLTPEAVEDHDKLATFFEKARIPSLLEESRALLEVEISKEEIAQAITKLPYHKAPGDDGF</sequence>
<gene>
    <name evidence="1" type="ORF">NDU88_003284</name>
</gene>
<dbReference type="AlphaFoldDB" id="A0AAV7NG68"/>
<evidence type="ECO:0000313" key="1">
    <source>
        <dbReference type="EMBL" id="KAJ1115056.1"/>
    </source>
</evidence>
<protein>
    <submittedName>
        <fullName evidence="1">Uncharacterized protein</fullName>
    </submittedName>
</protein>
<reference evidence="1" key="1">
    <citation type="journal article" date="2022" name="bioRxiv">
        <title>Sequencing and chromosome-scale assembly of the giantPleurodeles waltlgenome.</title>
        <authorList>
            <person name="Brown T."/>
            <person name="Elewa A."/>
            <person name="Iarovenko S."/>
            <person name="Subramanian E."/>
            <person name="Araus A.J."/>
            <person name="Petzold A."/>
            <person name="Susuki M."/>
            <person name="Suzuki K.-i.T."/>
            <person name="Hayashi T."/>
            <person name="Toyoda A."/>
            <person name="Oliveira C."/>
            <person name="Osipova E."/>
            <person name="Leigh N.D."/>
            <person name="Simon A."/>
            <person name="Yun M.H."/>
        </authorList>
    </citation>
    <scope>NUCLEOTIDE SEQUENCE</scope>
    <source>
        <strain evidence="1">20211129_DDA</strain>
        <tissue evidence="1">Liver</tissue>
    </source>
</reference>